<organism evidence="1 2">
    <name type="scientific">Asparagus officinalis</name>
    <name type="common">Garden asparagus</name>
    <dbReference type="NCBI Taxonomy" id="4686"/>
    <lineage>
        <taxon>Eukaryota</taxon>
        <taxon>Viridiplantae</taxon>
        <taxon>Streptophyta</taxon>
        <taxon>Embryophyta</taxon>
        <taxon>Tracheophyta</taxon>
        <taxon>Spermatophyta</taxon>
        <taxon>Magnoliopsida</taxon>
        <taxon>Liliopsida</taxon>
        <taxon>Asparagales</taxon>
        <taxon>Asparagaceae</taxon>
        <taxon>Asparagoideae</taxon>
        <taxon>Asparagus</taxon>
    </lineage>
</organism>
<proteinExistence type="predicted"/>
<dbReference type="AlphaFoldDB" id="A0A5P1F671"/>
<evidence type="ECO:0000313" key="1">
    <source>
        <dbReference type="EMBL" id="ONK73885.1"/>
    </source>
</evidence>
<name>A0A5P1F671_ASPOF</name>
<gene>
    <name evidence="1" type="ORF">A4U43_C03F570</name>
</gene>
<sequence length="112" mass="12272">MGSGEYDATVEAITSNGYHVAYDGWGNKEEVKLMLIALLSESELRVFDATIELILDKHSFMPCASVQIEDEGDGDLHGLLNENTFDDGVLRDNVLLVFISPGVQAIVVERAE</sequence>
<evidence type="ECO:0008006" key="3">
    <source>
        <dbReference type="Google" id="ProtNLM"/>
    </source>
</evidence>
<accession>A0A5P1F671</accession>
<dbReference type="Proteomes" id="UP000243459">
    <property type="component" value="Chromosome 3"/>
</dbReference>
<keyword evidence="2" id="KW-1185">Reference proteome</keyword>
<evidence type="ECO:0000313" key="2">
    <source>
        <dbReference type="Proteomes" id="UP000243459"/>
    </source>
</evidence>
<dbReference type="Gramene" id="ONK73885">
    <property type="protein sequence ID" value="ONK73885"/>
    <property type="gene ID" value="A4U43_C03F570"/>
</dbReference>
<protein>
    <recommendedName>
        <fullName evidence="3">Tudor domain-containing protein</fullName>
    </recommendedName>
</protein>
<dbReference type="EMBL" id="CM007383">
    <property type="protein sequence ID" value="ONK73885.1"/>
    <property type="molecule type" value="Genomic_DNA"/>
</dbReference>
<reference evidence="2" key="1">
    <citation type="journal article" date="2017" name="Nat. Commun.">
        <title>The asparagus genome sheds light on the origin and evolution of a young Y chromosome.</title>
        <authorList>
            <person name="Harkess A."/>
            <person name="Zhou J."/>
            <person name="Xu C."/>
            <person name="Bowers J.E."/>
            <person name="Van der Hulst R."/>
            <person name="Ayyampalayam S."/>
            <person name="Mercati F."/>
            <person name="Riccardi P."/>
            <person name="McKain M.R."/>
            <person name="Kakrana A."/>
            <person name="Tang H."/>
            <person name="Ray J."/>
            <person name="Groenendijk J."/>
            <person name="Arikit S."/>
            <person name="Mathioni S.M."/>
            <person name="Nakano M."/>
            <person name="Shan H."/>
            <person name="Telgmann-Rauber A."/>
            <person name="Kanno A."/>
            <person name="Yue Z."/>
            <person name="Chen H."/>
            <person name="Li W."/>
            <person name="Chen Y."/>
            <person name="Xu X."/>
            <person name="Zhang Y."/>
            <person name="Luo S."/>
            <person name="Chen H."/>
            <person name="Gao J."/>
            <person name="Mao Z."/>
            <person name="Pires J.C."/>
            <person name="Luo M."/>
            <person name="Kudrna D."/>
            <person name="Wing R.A."/>
            <person name="Meyers B.C."/>
            <person name="Yi K."/>
            <person name="Kong H."/>
            <person name="Lavrijsen P."/>
            <person name="Sunseri F."/>
            <person name="Falavigna A."/>
            <person name="Ye Y."/>
            <person name="Leebens-Mack J.H."/>
            <person name="Chen G."/>
        </authorList>
    </citation>
    <scope>NUCLEOTIDE SEQUENCE [LARGE SCALE GENOMIC DNA]</scope>
    <source>
        <strain evidence="2">cv. DH0086</strain>
    </source>
</reference>